<reference evidence="6 7" key="1">
    <citation type="journal article" date="2019" name="Sci. Rep.">
        <title>Comparative genomics of chytrid fungi reveal insights into the obligate biotrophic and pathogenic lifestyle of Synchytrium endobioticum.</title>
        <authorList>
            <person name="van de Vossenberg B.T.L.H."/>
            <person name="Warris S."/>
            <person name="Nguyen H.D.T."/>
            <person name="van Gent-Pelzer M.P.E."/>
            <person name="Joly D.L."/>
            <person name="van de Geest H.C."/>
            <person name="Bonants P.J.M."/>
            <person name="Smith D.S."/>
            <person name="Levesque C.A."/>
            <person name="van der Lee T.A.J."/>
        </authorList>
    </citation>
    <scope>NUCLEOTIDE SEQUENCE [LARGE SCALE GENOMIC DNA]</scope>
    <source>
        <strain evidence="6 7">CBS 675.73</strain>
    </source>
</reference>
<dbReference type="GO" id="GO:0005634">
    <property type="term" value="C:nucleus"/>
    <property type="evidence" value="ECO:0007669"/>
    <property type="project" value="UniProtKB-SubCell"/>
</dbReference>
<dbReference type="SUPFAM" id="SSF54518">
    <property type="entry name" value="Tubby C-terminal domain-like"/>
    <property type="match status" value="1"/>
</dbReference>
<dbReference type="Pfam" id="PF11719">
    <property type="entry name" value="Drc1-Sld2"/>
    <property type="match status" value="1"/>
</dbReference>
<dbReference type="Gene3D" id="1.10.10.1460">
    <property type="match status" value="1"/>
</dbReference>
<dbReference type="PRINTS" id="PR01573">
    <property type="entry name" value="SUPERTUBBY"/>
</dbReference>
<feature type="compositionally biased region" description="Polar residues" evidence="4">
    <location>
        <begin position="151"/>
        <end position="172"/>
    </location>
</feature>
<dbReference type="Pfam" id="PF01167">
    <property type="entry name" value="Tub"/>
    <property type="match status" value="1"/>
</dbReference>
<evidence type="ECO:0000256" key="1">
    <source>
        <dbReference type="ARBA" id="ARBA00004123"/>
    </source>
</evidence>
<proteinExistence type="inferred from homology"/>
<dbReference type="PANTHER" id="PTHR16517">
    <property type="entry name" value="TUBBY-RELATED"/>
    <property type="match status" value="1"/>
</dbReference>
<evidence type="ECO:0000259" key="5">
    <source>
        <dbReference type="Pfam" id="PF01167"/>
    </source>
</evidence>
<evidence type="ECO:0000313" key="7">
    <source>
        <dbReference type="Proteomes" id="UP000320333"/>
    </source>
</evidence>
<comment type="subcellular location">
    <subcellularLocation>
        <location evidence="1">Nucleus</location>
    </subcellularLocation>
</comment>
<dbReference type="OrthoDB" id="8775810at2759"/>
<dbReference type="InterPro" id="IPR025659">
    <property type="entry name" value="Tubby-like_C"/>
</dbReference>
<feature type="region of interest" description="Disordered" evidence="4">
    <location>
        <begin position="509"/>
        <end position="529"/>
    </location>
</feature>
<dbReference type="Proteomes" id="UP000320333">
    <property type="component" value="Unassembled WGS sequence"/>
</dbReference>
<sequence length="787" mass="87782">MKAIKRELKEWEHRFVTENDRKPDKKDIAANREIAKMYKAYAKMKLESESAGAAEPETVQQRKQDSNDTKPPSPTKIRMSKSSKAAESTPRSEKQRSDVSDTKVHKIVASAETPRPVLKDIAFMSAETIMDKEDLEDQQFFNETYRSQTQFVSQPSFTSDGTVRPTSSTSFASGYPISKEDLYNSTSISNLGNEQRPWSGKNNNLPSNFKMRKSTIAAGPIATNDASYRSDFDGTRELKNDQFYGSNLSGFVLLMRERLKKTNSSNFSYPDNSYSLRTYSPSSFDPIAPSAFSSSPTQQLQQNPEFQDFMNRRSLIEERHASTASITQLDYTSTTPTRQSAFTEAKIVKPHPLGSAPSVTQIRVITPTRAMGSEPFMQSSPKAVAFKKSAAVLDLPIPPPPTVVKVDDFGSSDESIADDDEESFEDQAAVMVSSKVGNDGRQGTSATVVLEAKKARQRRPNLESKSASEDVKIRKLPDNSFFQLQGPEVEEAEVEPFHAVKPVEKTIPANVKDAKEEPKEEPKEEKDAGPDAIAVVETAVVAPVVKAVTFVSNPKAFIRIPDDGFVLKCRVTRKKNIWDKAHPTFYLYNEVDDKFVLAARKRIKSKTVSYLISTSMDDLSKDSTHYVAKLKANFQRTNFILYDARFYNKNTNNKGLKELACITYSKTVLPRELNVAIAASAVEESSEDGTKDIMADIKSANKEKLQFLKNKPPRWNETTQSHCLNFGGRVTQPSIKNFQLIGEDSETIVLQFGRCGPDIFSLDARYPMTPVEAFAVAITTFDAYDSA</sequence>
<comment type="similarity">
    <text evidence="2">Belongs to the TUB family.</text>
</comment>
<keyword evidence="3" id="KW-0539">Nucleus</keyword>
<dbReference type="InterPro" id="IPR000007">
    <property type="entry name" value="Tubby_C"/>
</dbReference>
<evidence type="ECO:0000256" key="4">
    <source>
        <dbReference type="SAM" id="MobiDB-lite"/>
    </source>
</evidence>
<gene>
    <name evidence="6" type="ORF">CcCBS67573_g08728</name>
</gene>
<feature type="region of interest" description="Disordered" evidence="4">
    <location>
        <begin position="151"/>
        <end position="175"/>
    </location>
</feature>
<feature type="region of interest" description="Disordered" evidence="4">
    <location>
        <begin position="47"/>
        <end position="108"/>
    </location>
</feature>
<dbReference type="EMBL" id="QEAP01000620">
    <property type="protein sequence ID" value="TPX63257.1"/>
    <property type="molecule type" value="Genomic_DNA"/>
</dbReference>
<comment type="caution">
    <text evidence="6">The sequence shown here is derived from an EMBL/GenBank/DDBJ whole genome shotgun (WGS) entry which is preliminary data.</text>
</comment>
<feature type="compositionally biased region" description="Basic and acidic residues" evidence="4">
    <location>
        <begin position="512"/>
        <end position="529"/>
    </location>
</feature>
<dbReference type="GO" id="GO:0005929">
    <property type="term" value="C:cilium"/>
    <property type="evidence" value="ECO:0007669"/>
    <property type="project" value="TreeGrafter"/>
</dbReference>
<dbReference type="GO" id="GO:0006260">
    <property type="term" value="P:DNA replication"/>
    <property type="evidence" value="ECO:0007669"/>
    <property type="project" value="InterPro"/>
</dbReference>
<dbReference type="Gene3D" id="3.20.90.10">
    <property type="entry name" value="Tubby Protein, Chain A"/>
    <property type="match status" value="1"/>
</dbReference>
<dbReference type="GO" id="GO:0061512">
    <property type="term" value="P:protein localization to cilium"/>
    <property type="evidence" value="ECO:0007669"/>
    <property type="project" value="TreeGrafter"/>
</dbReference>
<keyword evidence="7" id="KW-1185">Reference proteome</keyword>
<evidence type="ECO:0000256" key="2">
    <source>
        <dbReference type="ARBA" id="ARBA00007129"/>
    </source>
</evidence>
<name>A0A507EIM2_9FUNG</name>
<dbReference type="STRING" id="246404.A0A507EIM2"/>
<organism evidence="6 7">
    <name type="scientific">Chytriomyces confervae</name>
    <dbReference type="NCBI Taxonomy" id="246404"/>
    <lineage>
        <taxon>Eukaryota</taxon>
        <taxon>Fungi</taxon>
        <taxon>Fungi incertae sedis</taxon>
        <taxon>Chytridiomycota</taxon>
        <taxon>Chytridiomycota incertae sedis</taxon>
        <taxon>Chytridiomycetes</taxon>
        <taxon>Chytridiales</taxon>
        <taxon>Chytriomycetaceae</taxon>
        <taxon>Chytriomyces</taxon>
    </lineage>
</organism>
<dbReference type="InterPro" id="IPR021110">
    <property type="entry name" value="DNA_rep_checkpnt_protein"/>
</dbReference>
<evidence type="ECO:0000313" key="6">
    <source>
        <dbReference type="EMBL" id="TPX63257.1"/>
    </source>
</evidence>
<feature type="domain" description="Tubby C-terminal" evidence="5">
    <location>
        <begin position="563"/>
        <end position="782"/>
    </location>
</feature>
<evidence type="ECO:0000256" key="3">
    <source>
        <dbReference type="ARBA" id="ARBA00023242"/>
    </source>
</evidence>
<dbReference type="CDD" id="cd22289">
    <property type="entry name" value="RecQL4_SLD2_NTD"/>
    <property type="match status" value="1"/>
</dbReference>
<dbReference type="PANTHER" id="PTHR16517:SF7">
    <property type="entry name" value="PROTEIN KING TUBBY"/>
    <property type="match status" value="1"/>
</dbReference>
<dbReference type="AlphaFoldDB" id="A0A507EIM2"/>
<accession>A0A507EIM2</accession>
<feature type="compositionally biased region" description="Basic and acidic residues" evidence="4">
    <location>
        <begin position="90"/>
        <end position="104"/>
    </location>
</feature>
<protein>
    <recommendedName>
        <fullName evidence="5">Tubby C-terminal domain-containing protein</fullName>
    </recommendedName>
</protein>